<dbReference type="OrthoDB" id="1750577at2"/>
<dbReference type="PANTHER" id="PTHR34473">
    <property type="entry name" value="UPF0699 TRANSMEMBRANE PROTEIN YDBS"/>
    <property type="match status" value="1"/>
</dbReference>
<dbReference type="RefSeq" id="WP_160734740.1">
    <property type="nucleotide sequence ID" value="NZ_WTYT01000001.1"/>
</dbReference>
<evidence type="ECO:0000259" key="2">
    <source>
        <dbReference type="Pfam" id="PF03703"/>
    </source>
</evidence>
<dbReference type="EMBL" id="WTYT01000001">
    <property type="protein sequence ID" value="MXO64290.1"/>
    <property type="molecule type" value="Genomic_DNA"/>
</dbReference>
<name>A0A6I4T2S3_9SPHN</name>
<sequence length="167" mass="18536">MDQDGGTAAAAPAIAEPALTRLDPNYIWILRAHSLVVLVPLLAGAVFLGETLEALRWLPLLLVLIVGAIVLWRVPLRRFSHRGYNMGADRLRIVKGFLFYSDTVVPFGRVQHIDLTRGPLERFLGLATLILHTAGTHNASITLPGLAQEDAEAMRETIRQHIKREMM</sequence>
<evidence type="ECO:0000313" key="4">
    <source>
        <dbReference type="Proteomes" id="UP000438476"/>
    </source>
</evidence>
<dbReference type="PANTHER" id="PTHR34473:SF3">
    <property type="entry name" value="TRANSMEMBRANE PROTEIN-RELATED"/>
    <property type="match status" value="1"/>
</dbReference>
<feature type="domain" description="YdbS-like PH" evidence="2">
    <location>
        <begin position="82"/>
        <end position="158"/>
    </location>
</feature>
<gene>
    <name evidence="3" type="ORF">GRI91_00750</name>
</gene>
<proteinExistence type="predicted"/>
<protein>
    <submittedName>
        <fullName evidence="3">PH domain-containing protein</fullName>
    </submittedName>
</protein>
<evidence type="ECO:0000256" key="1">
    <source>
        <dbReference type="SAM" id="Phobius"/>
    </source>
</evidence>
<keyword evidence="1" id="KW-0812">Transmembrane</keyword>
<evidence type="ECO:0000313" key="3">
    <source>
        <dbReference type="EMBL" id="MXO64290.1"/>
    </source>
</evidence>
<organism evidence="3 4">
    <name type="scientific">Altericroceibacterium endophyticum</name>
    <dbReference type="NCBI Taxonomy" id="1808508"/>
    <lineage>
        <taxon>Bacteria</taxon>
        <taxon>Pseudomonadati</taxon>
        <taxon>Pseudomonadota</taxon>
        <taxon>Alphaproteobacteria</taxon>
        <taxon>Sphingomonadales</taxon>
        <taxon>Erythrobacteraceae</taxon>
        <taxon>Altericroceibacterium</taxon>
    </lineage>
</organism>
<dbReference type="Proteomes" id="UP000438476">
    <property type="component" value="Unassembled WGS sequence"/>
</dbReference>
<dbReference type="Pfam" id="PF03703">
    <property type="entry name" value="bPH_2"/>
    <property type="match status" value="1"/>
</dbReference>
<feature type="transmembrane region" description="Helical" evidence="1">
    <location>
        <begin position="28"/>
        <end position="48"/>
    </location>
</feature>
<dbReference type="AlphaFoldDB" id="A0A6I4T2S3"/>
<keyword evidence="1" id="KW-0472">Membrane</keyword>
<comment type="caution">
    <text evidence="3">The sequence shown here is derived from an EMBL/GenBank/DDBJ whole genome shotgun (WGS) entry which is preliminary data.</text>
</comment>
<accession>A0A6I4T2S3</accession>
<dbReference type="InterPro" id="IPR005182">
    <property type="entry name" value="YdbS-like_PH"/>
</dbReference>
<keyword evidence="4" id="KW-1185">Reference proteome</keyword>
<feature type="transmembrane region" description="Helical" evidence="1">
    <location>
        <begin position="54"/>
        <end position="72"/>
    </location>
</feature>
<keyword evidence="1" id="KW-1133">Transmembrane helix</keyword>
<reference evidence="3 4" key="1">
    <citation type="submission" date="2019-12" db="EMBL/GenBank/DDBJ databases">
        <title>Genomic-based taxomic classification of the family Erythrobacteraceae.</title>
        <authorList>
            <person name="Xu L."/>
        </authorList>
    </citation>
    <scope>NUCLEOTIDE SEQUENCE [LARGE SCALE GENOMIC DNA]</scope>
    <source>
        <strain evidence="3 4">LMG 29518</strain>
    </source>
</reference>